<dbReference type="InterPro" id="IPR036108">
    <property type="entry name" value="4pyrrol_syn_uPrphyn_synt_sf"/>
</dbReference>
<dbReference type="PANTHER" id="PTHR38042">
    <property type="entry name" value="UROPORPHYRINOGEN-III SYNTHASE, CHLOROPLASTIC"/>
    <property type="match status" value="1"/>
</dbReference>
<evidence type="ECO:0000256" key="6">
    <source>
        <dbReference type="ARBA" id="ARBA00037589"/>
    </source>
</evidence>
<dbReference type="InterPro" id="IPR039793">
    <property type="entry name" value="UROS/Hem4"/>
</dbReference>
<proteinExistence type="inferred from homology"/>
<evidence type="ECO:0000313" key="12">
    <source>
        <dbReference type="Proteomes" id="UP000651977"/>
    </source>
</evidence>
<keyword evidence="5 9" id="KW-0627">Porphyrin biosynthesis</keyword>
<evidence type="ECO:0000256" key="4">
    <source>
        <dbReference type="ARBA" id="ARBA00023239"/>
    </source>
</evidence>
<keyword evidence="4 9" id="KW-0456">Lyase</keyword>
<feature type="domain" description="Tetrapyrrole biosynthesis uroporphyrinogen III synthase" evidence="10">
    <location>
        <begin position="16"/>
        <end position="239"/>
    </location>
</feature>
<dbReference type="InterPro" id="IPR003754">
    <property type="entry name" value="4pyrrol_synth_uPrphyn_synth"/>
</dbReference>
<accession>A0ABQ1I0I8</accession>
<organism evidence="11 12">
    <name type="scientific">Agarivorans gilvus</name>
    <dbReference type="NCBI Taxonomy" id="680279"/>
    <lineage>
        <taxon>Bacteria</taxon>
        <taxon>Pseudomonadati</taxon>
        <taxon>Pseudomonadota</taxon>
        <taxon>Gammaproteobacteria</taxon>
        <taxon>Alteromonadales</taxon>
        <taxon>Alteromonadaceae</taxon>
        <taxon>Agarivorans</taxon>
    </lineage>
</organism>
<protein>
    <recommendedName>
        <fullName evidence="7 9">Uroporphyrinogen-III synthase</fullName>
        <ecNumber evidence="3 9">4.2.1.75</ecNumber>
    </recommendedName>
</protein>
<keyword evidence="12" id="KW-1185">Reference proteome</keyword>
<comment type="function">
    <text evidence="6 9">Catalyzes cyclization of the linear tetrapyrrole, hydroxymethylbilane, to the macrocyclic uroporphyrinogen III.</text>
</comment>
<name>A0ABQ1I0I8_9ALTE</name>
<comment type="similarity">
    <text evidence="2 9">Belongs to the uroporphyrinogen-III synthase family.</text>
</comment>
<dbReference type="Pfam" id="PF02602">
    <property type="entry name" value="HEM4"/>
    <property type="match status" value="1"/>
</dbReference>
<sequence length="256" mass="28740">MHQVLVTRPQPNNQRCVTRLQANGYTAIGAPMLDITTSEQLSQLPALLASLDKHSLLVAVSQYAIESCQSYLQQHQLSWPQTTHYLAVGQATAECWRQYGITPMVPQRQDSEGMLQLIQQQLSGIKTAYILRGQQGREWLAEQLQAQGIKVNYLSCYQRHLINYTQPQLEQWQSQINTIVATSGEILKHLTTLMSSAQQAAWLRKTTLLVPSQRLQNYAVSLGFEHIILCNGASDQACVEALAHTPPLARNQHDPE</sequence>
<reference evidence="12" key="1">
    <citation type="journal article" date="2019" name="Int. J. Syst. Evol. Microbiol.">
        <title>The Global Catalogue of Microorganisms (GCM) 10K type strain sequencing project: providing services to taxonomists for standard genome sequencing and annotation.</title>
        <authorList>
            <consortium name="The Broad Institute Genomics Platform"/>
            <consortium name="The Broad Institute Genome Sequencing Center for Infectious Disease"/>
            <person name="Wu L."/>
            <person name="Ma J."/>
        </authorList>
    </citation>
    <scope>NUCLEOTIDE SEQUENCE [LARGE SCALE GENOMIC DNA]</scope>
    <source>
        <strain evidence="12">CGMCC 1.10131</strain>
    </source>
</reference>
<evidence type="ECO:0000256" key="8">
    <source>
        <dbReference type="ARBA" id="ARBA00048617"/>
    </source>
</evidence>
<comment type="caution">
    <text evidence="11">The sequence shown here is derived from an EMBL/GenBank/DDBJ whole genome shotgun (WGS) entry which is preliminary data.</text>
</comment>
<evidence type="ECO:0000313" key="11">
    <source>
        <dbReference type="EMBL" id="GGB04251.1"/>
    </source>
</evidence>
<comment type="catalytic activity">
    <reaction evidence="8 9">
        <text>hydroxymethylbilane = uroporphyrinogen III + H2O</text>
        <dbReference type="Rhea" id="RHEA:18965"/>
        <dbReference type="ChEBI" id="CHEBI:15377"/>
        <dbReference type="ChEBI" id="CHEBI:57308"/>
        <dbReference type="ChEBI" id="CHEBI:57845"/>
        <dbReference type="EC" id="4.2.1.75"/>
    </reaction>
</comment>
<dbReference type="PANTHER" id="PTHR38042:SF1">
    <property type="entry name" value="UROPORPHYRINOGEN-III SYNTHASE, CHLOROPLASTIC"/>
    <property type="match status" value="1"/>
</dbReference>
<evidence type="ECO:0000256" key="2">
    <source>
        <dbReference type="ARBA" id="ARBA00008133"/>
    </source>
</evidence>
<dbReference type="Proteomes" id="UP000651977">
    <property type="component" value="Unassembled WGS sequence"/>
</dbReference>
<dbReference type="EMBL" id="BMDY01000008">
    <property type="protein sequence ID" value="GGB04251.1"/>
    <property type="molecule type" value="Genomic_DNA"/>
</dbReference>
<gene>
    <name evidence="11" type="primary">hemD</name>
    <name evidence="11" type="ORF">GCM10007414_16950</name>
</gene>
<dbReference type="EC" id="4.2.1.75" evidence="3 9"/>
<evidence type="ECO:0000256" key="1">
    <source>
        <dbReference type="ARBA" id="ARBA00004772"/>
    </source>
</evidence>
<dbReference type="RefSeq" id="WP_055733649.1">
    <property type="nucleotide sequence ID" value="NZ_BMDY01000008.1"/>
</dbReference>
<dbReference type="SUPFAM" id="SSF69618">
    <property type="entry name" value="HemD-like"/>
    <property type="match status" value="1"/>
</dbReference>
<comment type="pathway">
    <text evidence="1 9">Porphyrin-containing compound metabolism; protoporphyrin-IX biosynthesis; coproporphyrinogen-III from 5-aminolevulinate: step 3/4.</text>
</comment>
<evidence type="ECO:0000259" key="10">
    <source>
        <dbReference type="Pfam" id="PF02602"/>
    </source>
</evidence>
<evidence type="ECO:0000256" key="7">
    <source>
        <dbReference type="ARBA" id="ARBA00040167"/>
    </source>
</evidence>
<evidence type="ECO:0000256" key="3">
    <source>
        <dbReference type="ARBA" id="ARBA00013109"/>
    </source>
</evidence>
<dbReference type="CDD" id="cd06578">
    <property type="entry name" value="HemD"/>
    <property type="match status" value="1"/>
</dbReference>
<dbReference type="Gene3D" id="3.40.50.10090">
    <property type="match status" value="2"/>
</dbReference>
<evidence type="ECO:0000256" key="5">
    <source>
        <dbReference type="ARBA" id="ARBA00023244"/>
    </source>
</evidence>
<evidence type="ECO:0000256" key="9">
    <source>
        <dbReference type="RuleBase" id="RU366031"/>
    </source>
</evidence>